<feature type="compositionally biased region" description="Polar residues" evidence="4">
    <location>
        <begin position="320"/>
        <end position="336"/>
    </location>
</feature>
<evidence type="ECO:0000256" key="3">
    <source>
        <dbReference type="ARBA" id="ARBA00022694"/>
    </source>
</evidence>
<reference evidence="5 6" key="1">
    <citation type="journal article" date="2013" name="Nat. Commun.">
        <title>The evolution and pathogenic mechanisms of the rice sheath blight pathogen.</title>
        <authorList>
            <person name="Zheng A."/>
            <person name="Lin R."/>
            <person name="Xu L."/>
            <person name="Qin P."/>
            <person name="Tang C."/>
            <person name="Ai P."/>
            <person name="Zhang D."/>
            <person name="Liu Y."/>
            <person name="Sun Z."/>
            <person name="Feng H."/>
            <person name="Wang Y."/>
            <person name="Chen Y."/>
            <person name="Liang X."/>
            <person name="Fu R."/>
            <person name="Li Q."/>
            <person name="Zhang J."/>
            <person name="Yu X."/>
            <person name="Xie Z."/>
            <person name="Ding L."/>
            <person name="Guan P."/>
            <person name="Tang J."/>
            <person name="Liang Y."/>
            <person name="Wang S."/>
            <person name="Deng Q."/>
            <person name="Li S."/>
            <person name="Zhu J."/>
            <person name="Wang L."/>
            <person name="Liu H."/>
            <person name="Li P."/>
        </authorList>
    </citation>
    <scope>NUCLEOTIDE SEQUENCE [LARGE SCALE GENOMIC DNA]</scope>
    <source>
        <strain evidence="6">AG-1 IA</strain>
    </source>
</reference>
<dbReference type="HOGENOM" id="CLU_494472_0_0_1"/>
<dbReference type="PANTHER" id="PTHR13031:SF0">
    <property type="entry name" value="RIBONUCLEASE P PROTEIN SUBUNIT P30"/>
    <property type="match status" value="1"/>
</dbReference>
<evidence type="ECO:0000256" key="1">
    <source>
        <dbReference type="ARBA" id="ARBA00004123"/>
    </source>
</evidence>
<keyword evidence="6" id="KW-1185">Reference proteome</keyword>
<keyword evidence="3" id="KW-0819">tRNA processing</keyword>
<feature type="region of interest" description="Disordered" evidence="4">
    <location>
        <begin position="45"/>
        <end position="71"/>
    </location>
</feature>
<dbReference type="GO" id="GO:0003723">
    <property type="term" value="F:RNA binding"/>
    <property type="evidence" value="ECO:0007669"/>
    <property type="project" value="TreeGrafter"/>
</dbReference>
<proteinExistence type="inferred from homology"/>
<dbReference type="STRING" id="983506.L8WKR0"/>
<dbReference type="InterPro" id="IPR002738">
    <property type="entry name" value="RNase_P_p30"/>
</dbReference>
<comment type="similarity">
    <text evidence="2">Belongs to the eukaryotic/archaeal RNase P protein component 3 family.</text>
</comment>
<dbReference type="InterPro" id="IPR016195">
    <property type="entry name" value="Pol/histidinol_Pase-like"/>
</dbReference>
<comment type="subcellular location">
    <subcellularLocation>
        <location evidence="1">Nucleus</location>
    </subcellularLocation>
</comment>
<dbReference type="EMBL" id="AFRT01002918">
    <property type="protein sequence ID" value="ELU36954.1"/>
    <property type="molecule type" value="Genomic_DNA"/>
</dbReference>
<dbReference type="Proteomes" id="UP000011668">
    <property type="component" value="Unassembled WGS sequence"/>
</dbReference>
<dbReference type="OrthoDB" id="17948at2759"/>
<evidence type="ECO:0000256" key="4">
    <source>
        <dbReference type="SAM" id="MobiDB-lite"/>
    </source>
</evidence>
<dbReference type="GO" id="GO:0005655">
    <property type="term" value="C:nucleolar ribonuclease P complex"/>
    <property type="evidence" value="ECO:0007669"/>
    <property type="project" value="TreeGrafter"/>
</dbReference>
<dbReference type="Pfam" id="PF01876">
    <property type="entry name" value="RNase_P_p30"/>
    <property type="match status" value="1"/>
</dbReference>
<protein>
    <submittedName>
        <fullName evidence="5">RNase P subunit p30 domain-containing protein</fullName>
    </submittedName>
</protein>
<name>L8WKR0_THACA</name>
<evidence type="ECO:0000256" key="2">
    <source>
        <dbReference type="ARBA" id="ARBA00007331"/>
    </source>
</evidence>
<sequence length="551" mass="59701">MGEREGDPVSRDGRFSDPGSCPTCLLSSIMFIDLNVPFAPSGFNSSTQTVTKQKQKQKQKGNSSEAPVINAPTLSSNDLDLINSRLDGISHLGYTIVALNYTVYGKIDPATHVNPLLAVPPRKDLVVLRRLTIVLDESSEKGFGLSTQHAPHLASYDIIALQPTTPNTFSLACLSHTQPSPTTAHIICIDAASATPQLPFRMKPSMIRTAIRNGGVFEISYAGALASDESARRNWWSGAREIARATKGKGILLSGGAQAICDLRAPMDASRSVSVLGLNQNTARNAMSTDAKSLITRASTRQTYRAVLSAPVLIDAPTEAHTTPTVDSTPTPGNSSKRVRESEDVVAHTSDAGTSEPSEPPQARPPNPAYDRRCCSNRYTCISILTNEERRDDHLASSRVWGTGLFRDPRWGQDRVRGDQDSIFESVTRPWTHKRSSNLVSPNPRKKGQVAFALECEILRESRQSSITPCMRHTPFVNHNREALHPSTYKGETSTSKYSKASALVSPTPTAHELPIQFLPNIGTQSGLGIIDLPQAYEGSGLPSNSAPTWG</sequence>
<organism evidence="5 6">
    <name type="scientific">Thanatephorus cucumeris (strain AG1-IA)</name>
    <name type="common">Rice sheath blight fungus</name>
    <name type="synonym">Rhizoctonia solani</name>
    <dbReference type="NCBI Taxonomy" id="983506"/>
    <lineage>
        <taxon>Eukaryota</taxon>
        <taxon>Fungi</taxon>
        <taxon>Dikarya</taxon>
        <taxon>Basidiomycota</taxon>
        <taxon>Agaricomycotina</taxon>
        <taxon>Agaricomycetes</taxon>
        <taxon>Cantharellales</taxon>
        <taxon>Ceratobasidiaceae</taxon>
        <taxon>Rhizoctonia</taxon>
        <taxon>Rhizoctonia solani AG-1</taxon>
    </lineage>
</organism>
<gene>
    <name evidence="5" type="ORF">AG1IA_09015</name>
</gene>
<dbReference type="GO" id="GO:0008033">
    <property type="term" value="P:tRNA processing"/>
    <property type="evidence" value="ECO:0007669"/>
    <property type="project" value="UniProtKB-KW"/>
</dbReference>
<feature type="region of interest" description="Disordered" evidence="4">
    <location>
        <begin position="315"/>
        <end position="371"/>
    </location>
</feature>
<evidence type="ECO:0000313" key="5">
    <source>
        <dbReference type="EMBL" id="ELU36954.1"/>
    </source>
</evidence>
<comment type="caution">
    <text evidence="5">The sequence shown here is derived from an EMBL/GenBank/DDBJ whole genome shotgun (WGS) entry which is preliminary data.</text>
</comment>
<dbReference type="Gene3D" id="3.20.20.140">
    <property type="entry name" value="Metal-dependent hydrolases"/>
    <property type="match status" value="1"/>
</dbReference>
<accession>L8WKR0</accession>
<evidence type="ECO:0000313" key="6">
    <source>
        <dbReference type="Proteomes" id="UP000011668"/>
    </source>
</evidence>
<feature type="compositionally biased region" description="Pro residues" evidence="4">
    <location>
        <begin position="358"/>
        <end position="368"/>
    </location>
</feature>
<dbReference type="AlphaFoldDB" id="L8WKR0"/>
<dbReference type="PANTHER" id="PTHR13031">
    <property type="entry name" value="RIBONUCLEASE P SUBUNIT P30"/>
    <property type="match status" value="1"/>
</dbReference>
<dbReference type="SUPFAM" id="SSF89550">
    <property type="entry name" value="PHP domain-like"/>
    <property type="match status" value="1"/>
</dbReference>